<evidence type="ECO:0000256" key="3">
    <source>
        <dbReference type="ARBA" id="ARBA00012483"/>
    </source>
</evidence>
<dbReference type="AlphaFoldDB" id="A0A1E5VXT3"/>
<dbReference type="OrthoDB" id="8062037at2759"/>
<feature type="domain" description="RING-type" evidence="15">
    <location>
        <begin position="225"/>
        <end position="266"/>
    </location>
</feature>
<keyword evidence="4" id="KW-0808">Transferase</keyword>
<feature type="region of interest" description="Disordered" evidence="14">
    <location>
        <begin position="495"/>
        <end position="519"/>
    </location>
</feature>
<dbReference type="PROSITE" id="PS50217">
    <property type="entry name" value="BZIP"/>
    <property type="match status" value="1"/>
</dbReference>
<dbReference type="InterPro" id="IPR013083">
    <property type="entry name" value="Znf_RING/FYVE/PHD"/>
</dbReference>
<dbReference type="GO" id="GO:0008270">
    <property type="term" value="F:zinc ion binding"/>
    <property type="evidence" value="ECO:0007669"/>
    <property type="project" value="UniProtKB-KW"/>
</dbReference>
<comment type="catalytic activity">
    <reaction evidence="1">
        <text>S-ubiquitinyl-[E2 ubiquitin-conjugating enzyme]-L-cysteine + [acceptor protein]-L-lysine = [E2 ubiquitin-conjugating enzyme]-L-cysteine + N(6)-ubiquitinyl-[acceptor protein]-L-lysine.</text>
        <dbReference type="EC" id="2.3.2.27"/>
    </reaction>
</comment>
<evidence type="ECO:0000313" key="18">
    <source>
        <dbReference type="EMBL" id="OEL29939.1"/>
    </source>
</evidence>
<dbReference type="SUPFAM" id="SSF57959">
    <property type="entry name" value="Leucine zipper domain"/>
    <property type="match status" value="1"/>
</dbReference>
<dbReference type="GO" id="GO:0003677">
    <property type="term" value="F:DNA binding"/>
    <property type="evidence" value="ECO:0007669"/>
    <property type="project" value="UniProtKB-KW"/>
</dbReference>
<evidence type="ECO:0000256" key="9">
    <source>
        <dbReference type="ARBA" id="ARBA00023015"/>
    </source>
</evidence>
<dbReference type="InterPro" id="IPR003165">
    <property type="entry name" value="Piwi"/>
</dbReference>
<evidence type="ECO:0000256" key="8">
    <source>
        <dbReference type="ARBA" id="ARBA00022833"/>
    </source>
</evidence>
<evidence type="ECO:0000256" key="4">
    <source>
        <dbReference type="ARBA" id="ARBA00022679"/>
    </source>
</evidence>
<dbReference type="InterPro" id="IPR004827">
    <property type="entry name" value="bZIP"/>
</dbReference>
<dbReference type="SMART" id="SM00950">
    <property type="entry name" value="Piwi"/>
    <property type="match status" value="1"/>
</dbReference>
<dbReference type="EMBL" id="LWDX02026623">
    <property type="protein sequence ID" value="OEL29939.1"/>
    <property type="molecule type" value="Genomic_DNA"/>
</dbReference>
<feature type="region of interest" description="Disordered" evidence="14">
    <location>
        <begin position="750"/>
        <end position="788"/>
    </location>
</feature>
<sequence length="859" mass="95793">MANDSLAHHLLRPLAAGCCSDDVDEYDEEEPANVAFPSFWPPFPALSSDSDSDAASFVRPRMDRPREAAASSFFGLGFHDGDDGEWAPPDEEDGEVELPLCWDCLQLEDHDEHQRWDVGVSDADEWEQVAGREEEAASSAVRSLEWEVLLAANSLGSLAVDDDDELDAGIETYFLDDADDLLFGQLAAAGADHEPPGKCGRPAAKAAVEALPTVVVDAASGDAQCAVCKDGVEAGERARRLPCAHLYHDSCILPWLAIRNTCPLCRHELPTDDPEYEKWKARRAAGGGGGGDADARGVATGIRERLLKIGWGTRVPYKKGSSVPYHEYSKLFDANGYYKLNGKRPEKVPEEAIAQKRSGLYAAVHEERESSTPCDTTPEKKKPDCKKWETSEMGEASEQRLLPVADDSTMMSEAVKYNTTFDSLEEIRQDEDSETNSHVGSDEEIEEVDSCDEEIQEGEGSEQLEETEDDGSEQLDSSYQQGIDDRCDEDLQEIEETEDDGSEQLDSSDQQGMDDGCDEDLPVLRHDAGFQQPVVRTAIPFLLEASTLIFGGDIMSRSSPREGSISIASVVALMDWPGANNYRALVSYQPHNEVIIKNFNGLLNELICAFHQNTEKMPTRIIYLRNGVTEDQLGRTFGHEIDVIRMVCPQAQITFVAVAQRISHEFLGSEIGEDCNLTKFFCSHVDEGSNTLVSYRVLHDDNHFTADKLHSLCIDLSTNDFLFQYSNLLVPHPSCYQDVAHLIHEASLPVGNKSNSEESDDYQRSLAEERRKRRMISNRESARRSRMRKQKQLSELWAQVVHLRSTNRQLLDQLNHVIRDCDRVLHENSQLRDEQTKLQKQLEKLPVETTESGVMCPNS</sequence>
<dbReference type="PROSITE" id="PS00036">
    <property type="entry name" value="BZIP_BASIC"/>
    <property type="match status" value="1"/>
</dbReference>
<keyword evidence="5" id="KW-0479">Metal-binding</keyword>
<dbReference type="FunFam" id="3.30.40.10:FF:000127">
    <property type="entry name" value="E3 ubiquitin-protein ligase RNF181"/>
    <property type="match status" value="1"/>
</dbReference>
<evidence type="ECO:0000256" key="5">
    <source>
        <dbReference type="ARBA" id="ARBA00022723"/>
    </source>
</evidence>
<evidence type="ECO:0000256" key="13">
    <source>
        <dbReference type="PROSITE-ProRule" id="PRU00175"/>
    </source>
</evidence>
<reference evidence="18 19" key="1">
    <citation type="submission" date="2016-09" db="EMBL/GenBank/DDBJ databases">
        <title>The draft genome of Dichanthelium oligosanthes: A C3 panicoid grass species.</title>
        <authorList>
            <person name="Studer A.J."/>
            <person name="Schnable J.C."/>
            <person name="Brutnell T.P."/>
        </authorList>
    </citation>
    <scope>NUCLEOTIDE SEQUENCE [LARGE SCALE GENOMIC DNA]</scope>
    <source>
        <strain evidence="19">cv. Kellogg 1175</strain>
        <tissue evidence="18">Leaf</tissue>
    </source>
</reference>
<evidence type="ECO:0000256" key="11">
    <source>
        <dbReference type="ARBA" id="ARBA00023163"/>
    </source>
</evidence>
<dbReference type="FunFam" id="1.20.5.170:FF:000020">
    <property type="entry name" value="BZIP transcription factor"/>
    <property type="match status" value="1"/>
</dbReference>
<dbReference type="CDD" id="cd14702">
    <property type="entry name" value="bZIP_plant_GBF1"/>
    <property type="match status" value="1"/>
</dbReference>
<dbReference type="InterPro" id="IPR036397">
    <property type="entry name" value="RNaseH_sf"/>
</dbReference>
<evidence type="ECO:0000256" key="10">
    <source>
        <dbReference type="ARBA" id="ARBA00023125"/>
    </source>
</evidence>
<dbReference type="InterPro" id="IPR044521">
    <property type="entry name" value="AtbZIP8/43"/>
</dbReference>
<gene>
    <name evidence="18" type="ORF">BAE44_0009044</name>
</gene>
<feature type="compositionally biased region" description="Basic and acidic residues" evidence="14">
    <location>
        <begin position="761"/>
        <end position="770"/>
    </location>
</feature>
<dbReference type="EC" id="2.3.2.27" evidence="3"/>
<dbReference type="SMART" id="SM00184">
    <property type="entry name" value="RING"/>
    <property type="match status" value="1"/>
</dbReference>
<dbReference type="InterPro" id="IPR001841">
    <property type="entry name" value="Znf_RING"/>
</dbReference>
<dbReference type="GO" id="GO:0016567">
    <property type="term" value="P:protein ubiquitination"/>
    <property type="evidence" value="ECO:0007669"/>
    <property type="project" value="UniProtKB-ARBA"/>
</dbReference>
<keyword evidence="8" id="KW-0862">Zinc</keyword>
<feature type="compositionally biased region" description="Acidic residues" evidence="14">
    <location>
        <begin position="442"/>
        <end position="473"/>
    </location>
</feature>
<dbReference type="SUPFAM" id="SSF57850">
    <property type="entry name" value="RING/U-box"/>
    <property type="match status" value="1"/>
</dbReference>
<evidence type="ECO:0000313" key="19">
    <source>
        <dbReference type="Proteomes" id="UP000095767"/>
    </source>
</evidence>
<keyword evidence="6 13" id="KW-0863">Zinc-finger</keyword>
<keyword evidence="19" id="KW-1185">Reference proteome</keyword>
<name>A0A1E5VXT3_9POAL</name>
<evidence type="ECO:0000259" key="17">
    <source>
        <dbReference type="PROSITE" id="PS50822"/>
    </source>
</evidence>
<feature type="region of interest" description="Disordered" evidence="14">
    <location>
        <begin position="364"/>
        <end position="396"/>
    </location>
</feature>
<keyword evidence="10" id="KW-0238">DNA-binding</keyword>
<dbReference type="PROSITE" id="PS50089">
    <property type="entry name" value="ZF_RING_2"/>
    <property type="match status" value="1"/>
</dbReference>
<comment type="caution">
    <text evidence="18">The sequence shown here is derived from an EMBL/GenBank/DDBJ whole genome shotgun (WGS) entry which is preliminary data.</text>
</comment>
<dbReference type="Gene3D" id="3.30.420.10">
    <property type="entry name" value="Ribonuclease H-like superfamily/Ribonuclease H"/>
    <property type="match status" value="1"/>
</dbReference>
<keyword evidence="7" id="KW-0833">Ubl conjugation pathway</keyword>
<dbReference type="InterPro" id="IPR046347">
    <property type="entry name" value="bZIP_sf"/>
</dbReference>
<keyword evidence="9" id="KW-0805">Transcription regulation</keyword>
<dbReference type="Pfam" id="PF13639">
    <property type="entry name" value="zf-RING_2"/>
    <property type="match status" value="1"/>
</dbReference>
<comment type="subcellular location">
    <subcellularLocation>
        <location evidence="2">Nucleus</location>
    </subcellularLocation>
</comment>
<feature type="compositionally biased region" description="Basic and acidic residues" evidence="14">
    <location>
        <begin position="377"/>
        <end position="390"/>
    </location>
</feature>
<accession>A0A1E5VXT3</accession>
<evidence type="ECO:0000256" key="14">
    <source>
        <dbReference type="SAM" id="MobiDB-lite"/>
    </source>
</evidence>
<dbReference type="Proteomes" id="UP000095767">
    <property type="component" value="Unassembled WGS sequence"/>
</dbReference>
<dbReference type="Pfam" id="PF00170">
    <property type="entry name" value="bZIP_1"/>
    <property type="match status" value="1"/>
</dbReference>
<dbReference type="PROSITE" id="PS50822">
    <property type="entry name" value="PIWI"/>
    <property type="match status" value="1"/>
</dbReference>
<evidence type="ECO:0000259" key="16">
    <source>
        <dbReference type="PROSITE" id="PS50217"/>
    </source>
</evidence>
<keyword evidence="12" id="KW-0539">Nucleus</keyword>
<evidence type="ECO:0000259" key="15">
    <source>
        <dbReference type="PROSITE" id="PS50089"/>
    </source>
</evidence>
<evidence type="ECO:0000256" key="6">
    <source>
        <dbReference type="ARBA" id="ARBA00022771"/>
    </source>
</evidence>
<evidence type="ECO:0000256" key="1">
    <source>
        <dbReference type="ARBA" id="ARBA00000900"/>
    </source>
</evidence>
<feature type="region of interest" description="Disordered" evidence="14">
    <location>
        <begin position="422"/>
        <end position="478"/>
    </location>
</feature>
<proteinExistence type="predicted"/>
<evidence type="ECO:0000256" key="7">
    <source>
        <dbReference type="ARBA" id="ARBA00022786"/>
    </source>
</evidence>
<dbReference type="GO" id="GO:0061630">
    <property type="term" value="F:ubiquitin protein ligase activity"/>
    <property type="evidence" value="ECO:0007669"/>
    <property type="project" value="UniProtKB-EC"/>
</dbReference>
<protein>
    <recommendedName>
        <fullName evidence="3">RING-type E3 ubiquitin transferase</fullName>
        <ecNumber evidence="3">2.3.2.27</ecNumber>
    </recommendedName>
</protein>
<keyword evidence="11" id="KW-0804">Transcription</keyword>
<dbReference type="GO" id="GO:0005634">
    <property type="term" value="C:nucleus"/>
    <property type="evidence" value="ECO:0007669"/>
    <property type="project" value="UniProtKB-SubCell"/>
</dbReference>
<dbReference type="PANTHER" id="PTHR46324:SF26">
    <property type="entry name" value="OS02G0728001 PROTEIN"/>
    <property type="match status" value="1"/>
</dbReference>
<dbReference type="Pfam" id="PF02171">
    <property type="entry name" value="Piwi"/>
    <property type="match status" value="1"/>
</dbReference>
<evidence type="ECO:0000256" key="2">
    <source>
        <dbReference type="ARBA" id="ARBA00004123"/>
    </source>
</evidence>
<organism evidence="18 19">
    <name type="scientific">Dichanthelium oligosanthes</name>
    <dbReference type="NCBI Taxonomy" id="888268"/>
    <lineage>
        <taxon>Eukaryota</taxon>
        <taxon>Viridiplantae</taxon>
        <taxon>Streptophyta</taxon>
        <taxon>Embryophyta</taxon>
        <taxon>Tracheophyta</taxon>
        <taxon>Spermatophyta</taxon>
        <taxon>Magnoliopsida</taxon>
        <taxon>Liliopsida</taxon>
        <taxon>Poales</taxon>
        <taxon>Poaceae</taxon>
        <taxon>PACMAD clade</taxon>
        <taxon>Panicoideae</taxon>
        <taxon>Panicodae</taxon>
        <taxon>Paniceae</taxon>
        <taxon>Dichantheliinae</taxon>
        <taxon>Dichanthelium</taxon>
    </lineage>
</organism>
<dbReference type="PANTHER" id="PTHR46324">
    <property type="entry name" value="BASIC LEUCINE ZIPPER 43-RELATED"/>
    <property type="match status" value="1"/>
</dbReference>
<dbReference type="InterPro" id="IPR012337">
    <property type="entry name" value="RNaseH-like_sf"/>
</dbReference>
<dbReference type="InterPro" id="IPR045314">
    <property type="entry name" value="bZIP_plant_GBF1"/>
</dbReference>
<dbReference type="Gene3D" id="3.30.40.10">
    <property type="entry name" value="Zinc/RING finger domain, C3HC4 (zinc finger)"/>
    <property type="match status" value="1"/>
</dbReference>
<dbReference type="GO" id="GO:0003700">
    <property type="term" value="F:DNA-binding transcription factor activity"/>
    <property type="evidence" value="ECO:0007669"/>
    <property type="project" value="InterPro"/>
</dbReference>
<feature type="domain" description="Piwi" evidence="17">
    <location>
        <begin position="546"/>
        <end position="738"/>
    </location>
</feature>
<dbReference type="SUPFAM" id="SSF53098">
    <property type="entry name" value="Ribonuclease H-like"/>
    <property type="match status" value="1"/>
</dbReference>
<feature type="domain" description="BZIP" evidence="16">
    <location>
        <begin position="768"/>
        <end position="831"/>
    </location>
</feature>
<dbReference type="SMART" id="SM00338">
    <property type="entry name" value="BRLZ"/>
    <property type="match status" value="1"/>
</dbReference>
<evidence type="ECO:0000256" key="12">
    <source>
        <dbReference type="ARBA" id="ARBA00023242"/>
    </source>
</evidence>